<evidence type="ECO:0000313" key="1">
    <source>
        <dbReference type="EMBL" id="ACB40313.1"/>
    </source>
</evidence>
<dbReference type="GeneID" id="6164837"/>
<dbReference type="KEGG" id="tne:Tneu_1387"/>
<accession>B1Y984</accession>
<dbReference type="HOGENOM" id="CLU_131306_1_0_2"/>
<dbReference type="Proteomes" id="UP000001694">
    <property type="component" value="Chromosome"/>
</dbReference>
<reference evidence="1" key="1">
    <citation type="submission" date="2008-03" db="EMBL/GenBank/DDBJ databases">
        <title>Complete sequence of Thermoproteus neutrophilus V24Sta.</title>
        <authorList>
            <consortium name="US DOE Joint Genome Institute"/>
            <person name="Copeland A."/>
            <person name="Lucas S."/>
            <person name="Lapidus A."/>
            <person name="Glavina del Rio T."/>
            <person name="Dalin E."/>
            <person name="Tice H."/>
            <person name="Bruce D."/>
            <person name="Goodwin L."/>
            <person name="Pitluck S."/>
            <person name="Sims D."/>
            <person name="Brettin T."/>
            <person name="Detter J.C."/>
            <person name="Han C."/>
            <person name="Kuske C.R."/>
            <person name="Schmutz J."/>
            <person name="Larimer F."/>
            <person name="Land M."/>
            <person name="Hauser L."/>
            <person name="Kyrpides N."/>
            <person name="Mikhailova N."/>
            <person name="Biddle J.F."/>
            <person name="Zhang Z."/>
            <person name="Fitz-Gibbon S.T."/>
            <person name="Lowe T.M."/>
            <person name="Saltikov C."/>
            <person name="House C.H."/>
            <person name="Richardson P."/>
        </authorList>
    </citation>
    <scope>NUCLEOTIDE SEQUENCE [LARGE SCALE GENOMIC DNA]</scope>
    <source>
        <strain evidence="1">V24Sta</strain>
    </source>
</reference>
<dbReference type="EMBL" id="CP001014">
    <property type="protein sequence ID" value="ACB40313.1"/>
    <property type="molecule type" value="Genomic_DNA"/>
</dbReference>
<dbReference type="InterPro" id="IPR022803">
    <property type="entry name" value="Ribosomal_uL5_dom_sf"/>
</dbReference>
<dbReference type="eggNOG" id="arCOG01042">
    <property type="taxonomic scope" value="Archaea"/>
</dbReference>
<protein>
    <recommendedName>
        <fullName evidence="3">Exosome subunit</fullName>
    </recommendedName>
</protein>
<proteinExistence type="predicted"/>
<evidence type="ECO:0000313" key="2">
    <source>
        <dbReference type="Proteomes" id="UP000001694"/>
    </source>
</evidence>
<dbReference type="RefSeq" id="WP_012350732.1">
    <property type="nucleotide sequence ID" value="NC_010525.1"/>
</dbReference>
<dbReference type="STRING" id="444157.Tneu_1387"/>
<dbReference type="SUPFAM" id="SSF55282">
    <property type="entry name" value="RL5-like"/>
    <property type="match status" value="1"/>
</dbReference>
<dbReference type="InterPro" id="IPR002739">
    <property type="entry name" value="PAB1135-like"/>
</dbReference>
<dbReference type="Gene3D" id="3.30.1440.10">
    <property type="match status" value="1"/>
</dbReference>
<name>B1Y984_PYRNV</name>
<dbReference type="Pfam" id="PF01877">
    <property type="entry name" value="RNA_binding"/>
    <property type="match status" value="1"/>
</dbReference>
<gene>
    <name evidence="1" type="ordered locus">Tneu_1387</name>
</gene>
<sequence length="146" mass="16332">MGSNDREANCRPISLFYARVYVHATEDPDKVLAALKNVAEGPYVARSAKGHHGNPIQIVELKLHDCEALEAVKSLVARLDDVEFTLLLSGVEERRVYVKLDKQQAYRGVLRISHGDDVIYVEARGRGIAVDDMRSFLLSLRKALKT</sequence>
<dbReference type="OrthoDB" id="10874at2157"/>
<dbReference type="AlphaFoldDB" id="B1Y984"/>
<organism evidence="1 2">
    <name type="scientific">Pyrobaculum neutrophilum (strain DSM 2338 / JCM 9278 / NBRC 100436 / V24Sta)</name>
    <name type="common">Thermoproteus neutrophilus</name>
    <dbReference type="NCBI Taxonomy" id="444157"/>
    <lineage>
        <taxon>Archaea</taxon>
        <taxon>Thermoproteota</taxon>
        <taxon>Thermoprotei</taxon>
        <taxon>Thermoproteales</taxon>
        <taxon>Thermoproteaceae</taxon>
        <taxon>Pyrobaculum</taxon>
    </lineage>
</organism>
<keyword evidence="2" id="KW-1185">Reference proteome</keyword>
<dbReference type="PANTHER" id="PTHR38816">
    <property type="entry name" value="EXOSOME SUBUNIT, DUF54 FAMILY-RELATED"/>
    <property type="match status" value="1"/>
</dbReference>
<dbReference type="PANTHER" id="PTHR38816:SF1">
    <property type="entry name" value="EXOSOME SUBUNIT"/>
    <property type="match status" value="1"/>
</dbReference>
<evidence type="ECO:0008006" key="3">
    <source>
        <dbReference type="Google" id="ProtNLM"/>
    </source>
</evidence>